<keyword evidence="2" id="KW-1185">Reference proteome</keyword>
<dbReference type="Proteomes" id="UP000004295">
    <property type="component" value="Unassembled WGS sequence"/>
</dbReference>
<evidence type="ECO:0008006" key="3">
    <source>
        <dbReference type="Google" id="ProtNLM"/>
    </source>
</evidence>
<evidence type="ECO:0000313" key="1">
    <source>
        <dbReference type="EMBL" id="EEN82236.1"/>
    </source>
</evidence>
<evidence type="ECO:0000313" key="2">
    <source>
        <dbReference type="Proteomes" id="UP000004295"/>
    </source>
</evidence>
<proteinExistence type="predicted"/>
<reference evidence="1 2" key="1">
    <citation type="submission" date="2009-04" db="EMBL/GenBank/DDBJ databases">
        <authorList>
            <person name="Sebastian Y."/>
            <person name="Madupu R."/>
            <person name="Durkin A.S."/>
            <person name="Torralba M."/>
            <person name="Methe B."/>
            <person name="Sutton G.G."/>
            <person name="Strausberg R.L."/>
            <person name="Nelson K.E."/>
        </authorList>
    </citation>
    <scope>NUCLEOTIDE SEQUENCE [LARGE SCALE GENOMIC DNA]</scope>
    <source>
        <strain evidence="2">ATCC 35406 / BCRC 14492 / JCM 8526 / NCTC 13058 / HG 370</strain>
    </source>
</reference>
<protein>
    <recommendedName>
        <fullName evidence="3">DUF4365 domain-containing protein</fullName>
    </recommendedName>
</protein>
<name>C3JC55_POREA</name>
<dbReference type="EMBL" id="ACNN01000029">
    <property type="protein sequence ID" value="EEN82236.1"/>
    <property type="molecule type" value="Genomic_DNA"/>
</dbReference>
<comment type="caution">
    <text evidence="1">The sequence shown here is derived from an EMBL/GenBank/DDBJ whole genome shotgun (WGS) entry which is preliminary data.</text>
</comment>
<sequence length="591" mass="67623">MKVTSHQIETWAVGKVKDVFSRSSRIQSFIPSGDKEPAWDGCIHIESDDKSRRKISIQVKGKTCRSLPKNPSYPVKVYNLKSYLKNGGVLYCVVFILKEEKLLYYAKLTPIKLKKIIEKAKDQATISIPLCKYDKDVAEMKMEMIAFDDDCKKQTSFVDAPIMTLDEAIKNGCKISFSSSFIQKENGNCVFSEEPVYLYAVMEGGGAKAYYPIGDQRYKIAVGPHIKEDVVANGKTYYKEYTLFSSGDERTLCIDNVVNIHYHHIDGKAQQAATKISSKARMLSSKIYELRFIQDMFISGKVNFGQNLFELKNTTKSQINLVSTELDYWIKARELFNRLNITEDIEIGRFSEVDIGNLTILIDAILDSKPISNQQDLNTVACMDIDKYKILLLTEKNKDGTYTISDFFGAADKMYWAYKEGDEERLKTSMFTVVFNHPDFKYFSNVDYSKILLSYEEAVSHNPSLPKRANDDMLMALKAYDSIPKKDDKMYNAILSLNSWIIEKSLITNKPLHIVNKYQIIKRKRSLTKDEAQELCNILLLPNLGADMKTAIHLLLDNKTMANISYEEMNAEQQDLFDSFPISIFRKDNIL</sequence>
<dbReference type="AlphaFoldDB" id="C3JC55"/>
<dbReference type="GeneID" id="93365765"/>
<dbReference type="STRING" id="553175.POREN0001_0455"/>
<accession>C3JC55</accession>
<organism evidence="1 2">
    <name type="scientific">Porphyromonas endodontalis (strain ATCC 35406 / DSM 24491 / JCM 8526 / CCUG 16442 / BCRC 14492 / NCTC 13058 / HG 370)</name>
    <name type="common">Bacteroides endodontalis</name>
    <dbReference type="NCBI Taxonomy" id="553175"/>
    <lineage>
        <taxon>Bacteria</taxon>
        <taxon>Pseudomonadati</taxon>
        <taxon>Bacteroidota</taxon>
        <taxon>Bacteroidia</taxon>
        <taxon>Bacteroidales</taxon>
        <taxon>Porphyromonadaceae</taxon>
        <taxon>Porphyromonas</taxon>
    </lineage>
</organism>
<dbReference type="eggNOG" id="ENOG502ZPYH">
    <property type="taxonomic scope" value="Bacteria"/>
</dbReference>
<gene>
    <name evidence="1" type="ORF">POREN0001_0455</name>
</gene>
<dbReference type="RefSeq" id="WP_004334494.1">
    <property type="nucleotide sequence ID" value="NZ_ACNN01000029.1"/>
</dbReference>